<evidence type="ECO:0000313" key="2">
    <source>
        <dbReference type="Proteomes" id="UP001153678"/>
    </source>
</evidence>
<sequence>AILYGHKRGDSYQKIADIVQCGKTTIHDAIKRFKETGSAISKKRCDPKSLFNSNAQSSLKKIVIQIRSIVALPLKKFKNYGLKKKKFQLLQFVRFLKKSAYVHVLSALNH</sequence>
<dbReference type="AlphaFoldDB" id="A0A9W4X657"/>
<dbReference type="InterPro" id="IPR036388">
    <property type="entry name" value="WH-like_DNA-bd_sf"/>
</dbReference>
<gene>
    <name evidence="1" type="ORF">FWILDA_LOCUS14047</name>
</gene>
<organism evidence="1 2">
    <name type="scientific">Funneliformis geosporum</name>
    <dbReference type="NCBI Taxonomy" id="1117311"/>
    <lineage>
        <taxon>Eukaryota</taxon>
        <taxon>Fungi</taxon>
        <taxon>Fungi incertae sedis</taxon>
        <taxon>Mucoromycota</taxon>
        <taxon>Glomeromycotina</taxon>
        <taxon>Glomeromycetes</taxon>
        <taxon>Glomerales</taxon>
        <taxon>Glomeraceae</taxon>
        <taxon>Funneliformis</taxon>
    </lineage>
</organism>
<accession>A0A9W4X657</accession>
<feature type="non-terminal residue" evidence="1">
    <location>
        <position position="1"/>
    </location>
</feature>
<proteinExistence type="predicted"/>
<reference evidence="1" key="1">
    <citation type="submission" date="2022-08" db="EMBL/GenBank/DDBJ databases">
        <authorList>
            <person name="Kallberg Y."/>
            <person name="Tangrot J."/>
            <person name="Rosling A."/>
        </authorList>
    </citation>
    <scope>NUCLEOTIDE SEQUENCE</scope>
    <source>
        <strain evidence="1">Wild A</strain>
    </source>
</reference>
<dbReference type="OrthoDB" id="2363896at2759"/>
<protein>
    <submittedName>
        <fullName evidence="1">10341_t:CDS:1</fullName>
    </submittedName>
</protein>
<name>A0A9W4X657_9GLOM</name>
<keyword evidence="2" id="KW-1185">Reference proteome</keyword>
<evidence type="ECO:0000313" key="1">
    <source>
        <dbReference type="EMBL" id="CAI2189375.1"/>
    </source>
</evidence>
<dbReference type="Gene3D" id="1.10.10.10">
    <property type="entry name" value="Winged helix-like DNA-binding domain superfamily/Winged helix DNA-binding domain"/>
    <property type="match status" value="1"/>
</dbReference>
<dbReference type="Proteomes" id="UP001153678">
    <property type="component" value="Unassembled WGS sequence"/>
</dbReference>
<comment type="caution">
    <text evidence="1">The sequence shown here is derived from an EMBL/GenBank/DDBJ whole genome shotgun (WGS) entry which is preliminary data.</text>
</comment>
<dbReference type="EMBL" id="CAMKVN010005784">
    <property type="protein sequence ID" value="CAI2189375.1"/>
    <property type="molecule type" value="Genomic_DNA"/>
</dbReference>
<dbReference type="Pfam" id="PF13384">
    <property type="entry name" value="HTH_23"/>
    <property type="match status" value="1"/>
</dbReference>